<name>A0A1I6BXZ6_9GAMM</name>
<accession>A0A1I6BXZ6</accession>
<sequence>MEVVHLNQKQLAARWHLSEACLERWRSEGIGPKFMKLKGRVLYRQVDIEAYEESCLATSTKTSTAQASAG</sequence>
<evidence type="ECO:0000313" key="2">
    <source>
        <dbReference type="EMBL" id="SFQ85755.1"/>
    </source>
</evidence>
<dbReference type="Proteomes" id="UP001281217">
    <property type="component" value="Unassembled WGS sequence"/>
</dbReference>
<dbReference type="GO" id="GO:0003677">
    <property type="term" value="F:DNA binding"/>
    <property type="evidence" value="ECO:0007669"/>
    <property type="project" value="UniProtKB-KW"/>
</dbReference>
<proteinExistence type="predicted"/>
<dbReference type="EMBL" id="FOYD01000008">
    <property type="protein sequence ID" value="SFQ85755.1"/>
    <property type="molecule type" value="Genomic_DNA"/>
</dbReference>
<dbReference type="STRING" id="1002526.SAMN05216578_10825"/>
<organism evidence="2 3">
    <name type="scientific">Halopseudomonas formosensis</name>
    <dbReference type="NCBI Taxonomy" id="1002526"/>
    <lineage>
        <taxon>Bacteria</taxon>
        <taxon>Pseudomonadati</taxon>
        <taxon>Pseudomonadota</taxon>
        <taxon>Gammaproteobacteria</taxon>
        <taxon>Pseudomonadales</taxon>
        <taxon>Pseudomonadaceae</taxon>
        <taxon>Halopseudomonas</taxon>
    </lineage>
</organism>
<evidence type="ECO:0000313" key="3">
    <source>
        <dbReference type="Proteomes" id="UP000242815"/>
    </source>
</evidence>
<dbReference type="AlphaFoldDB" id="A0A1I6BXZ6"/>
<keyword evidence="1" id="KW-0238">DNA-binding</keyword>
<reference evidence="2 3" key="1">
    <citation type="submission" date="2016-10" db="EMBL/GenBank/DDBJ databases">
        <authorList>
            <person name="de Groot N.N."/>
        </authorList>
    </citation>
    <scope>NUCLEOTIDE SEQUENCE [LARGE SCALE GENOMIC DNA]</scope>
    <source>
        <strain evidence="2 3">JCM 18415</strain>
    </source>
</reference>
<evidence type="ECO:0000313" key="4">
    <source>
        <dbReference type="Proteomes" id="UP001281217"/>
    </source>
</evidence>
<dbReference type="InterPro" id="IPR009061">
    <property type="entry name" value="DNA-bd_dom_put_sf"/>
</dbReference>
<reference evidence="1" key="3">
    <citation type="submission" date="2024-05" db="EMBL/GenBank/DDBJ databases">
        <authorList>
            <person name="de Witt J."/>
        </authorList>
    </citation>
    <scope>NUCLEOTIDE SEQUENCE</scope>
    <source>
        <strain evidence="1">FZJ</strain>
    </source>
</reference>
<dbReference type="EMBL" id="JAVRDO010000010">
    <property type="protein sequence ID" value="MDX9688578.1"/>
    <property type="molecule type" value="Genomic_DNA"/>
</dbReference>
<dbReference type="SUPFAM" id="SSF46955">
    <property type="entry name" value="Putative DNA-binding domain"/>
    <property type="match status" value="1"/>
</dbReference>
<protein>
    <submittedName>
        <fullName evidence="1">DNA-binding protein</fullName>
    </submittedName>
</protein>
<dbReference type="OrthoDB" id="5609458at2"/>
<keyword evidence="4" id="KW-1185">Reference proteome</keyword>
<reference evidence="4" key="2">
    <citation type="submission" date="2023-07" db="EMBL/GenBank/DDBJ databases">
        <authorList>
            <person name="de Witt J."/>
        </authorList>
    </citation>
    <scope>NUCLEOTIDE SEQUENCE [LARGE SCALE GENOMIC DNA]</scope>
    <source>
        <strain evidence="4">FZJ</strain>
    </source>
</reference>
<gene>
    <name evidence="1" type="ORF">RED13_000119</name>
    <name evidence="2" type="ORF">SAMN05216578_10825</name>
</gene>
<dbReference type="RefSeq" id="WP_090539654.1">
    <property type="nucleotide sequence ID" value="NZ_FOYD01000008.1"/>
</dbReference>
<evidence type="ECO:0000313" key="1">
    <source>
        <dbReference type="EMBL" id="MDX9688578.1"/>
    </source>
</evidence>
<dbReference type="Proteomes" id="UP000242815">
    <property type="component" value="Unassembled WGS sequence"/>
</dbReference>